<name>A0A0W8FQ56_9ZZZZ</name>
<comment type="caution">
    <text evidence="1">The sequence shown here is derived from an EMBL/GenBank/DDBJ whole genome shotgun (WGS) entry which is preliminary data.</text>
</comment>
<evidence type="ECO:0000313" key="1">
    <source>
        <dbReference type="EMBL" id="KUG23055.1"/>
    </source>
</evidence>
<protein>
    <submittedName>
        <fullName evidence="1">Uncharacterized protein</fullName>
    </submittedName>
</protein>
<accession>A0A0W8FQ56</accession>
<dbReference type="EMBL" id="LNQE01000922">
    <property type="protein sequence ID" value="KUG23055.1"/>
    <property type="molecule type" value="Genomic_DNA"/>
</dbReference>
<sequence>MHNEREINSRRMITVINQLLGNIGRMHSTFGDLSITGKNTLVHTDPVIRQIKI</sequence>
<proteinExistence type="predicted"/>
<organism evidence="1">
    <name type="scientific">hydrocarbon metagenome</name>
    <dbReference type="NCBI Taxonomy" id="938273"/>
    <lineage>
        <taxon>unclassified sequences</taxon>
        <taxon>metagenomes</taxon>
        <taxon>ecological metagenomes</taxon>
    </lineage>
</organism>
<gene>
    <name evidence="1" type="ORF">ASZ90_007132</name>
</gene>
<reference evidence="1" key="1">
    <citation type="journal article" date="2015" name="Proc. Natl. Acad. Sci. U.S.A.">
        <title>Networks of energetic and metabolic interactions define dynamics in microbial communities.</title>
        <authorList>
            <person name="Embree M."/>
            <person name="Liu J.K."/>
            <person name="Al-Bassam M.M."/>
            <person name="Zengler K."/>
        </authorList>
    </citation>
    <scope>NUCLEOTIDE SEQUENCE</scope>
</reference>
<dbReference type="AlphaFoldDB" id="A0A0W8FQ56"/>